<accession>A0A5M5CZE2</accession>
<dbReference type="SUPFAM" id="SSF53756">
    <property type="entry name" value="UDP-Glycosyltransferase/glycogen phosphorylase"/>
    <property type="match status" value="1"/>
</dbReference>
<gene>
    <name evidence="2" type="ORF">F3D66_30120</name>
</gene>
<evidence type="ECO:0000259" key="1">
    <source>
        <dbReference type="Pfam" id="PF00534"/>
    </source>
</evidence>
<dbReference type="Pfam" id="PF00534">
    <property type="entry name" value="Glycos_transf_1"/>
    <property type="match status" value="1"/>
</dbReference>
<name>A0A5M5CZE2_BACOV</name>
<dbReference type="AlphaFoldDB" id="A0A5M5CZE2"/>
<feature type="domain" description="Glycosyl transferase family 1" evidence="1">
    <location>
        <begin position="179"/>
        <end position="297"/>
    </location>
</feature>
<dbReference type="InterPro" id="IPR001296">
    <property type="entry name" value="Glyco_trans_1"/>
</dbReference>
<protein>
    <submittedName>
        <fullName evidence="2">Glycosyltransferase family 1 protein</fullName>
    </submittedName>
</protein>
<comment type="caution">
    <text evidence="2">The sequence shown here is derived from an EMBL/GenBank/DDBJ whole genome shotgun (WGS) entry which is preliminary data.</text>
</comment>
<dbReference type="PANTHER" id="PTHR45947:SF14">
    <property type="entry name" value="SLL1723 PROTEIN"/>
    <property type="match status" value="1"/>
</dbReference>
<dbReference type="EMBL" id="VWKB01000075">
    <property type="protein sequence ID" value="KAA4088589.1"/>
    <property type="molecule type" value="Genomic_DNA"/>
</dbReference>
<evidence type="ECO:0000313" key="2">
    <source>
        <dbReference type="EMBL" id="KAA4088589.1"/>
    </source>
</evidence>
<dbReference type="InterPro" id="IPR050194">
    <property type="entry name" value="Glycosyltransferase_grp1"/>
</dbReference>
<sequence length="362" mass="41814">MKRILHILSAIDGGGGERVVYNYYSNMNHNNVKLDLAVIDRGCKQLLEDGFREMGCNVFYVPVPIFKRLWAIHKMMRNGHYDGVHCHRIFLAEIYMILGWINHIPLRIAHAHMAFIVGHKKGIFINTLLKPLLKLFTTNRLACGEAAAKYVWGSTKGVTIINNAIDLKKFRYDPQIRMEYRRKLNIQDNELVIGHVGRFDEQKNHTFLIRVFDELCKEYPGKIFRLIMIGEGELLETIKISVEKTEYFDKLHFLGLQSDVNNWMQAFDIFLLPSLFEGLPVVGVEAQAIGLPCVFSDSITSEFKMSNRVSFLSLKAPLKQWTNIIYRYIIEQSKDDNRQIITSKGFNIVIEAPKLEKIYLNG</sequence>
<reference evidence="2 3" key="1">
    <citation type="journal article" date="2019" name="Nat. Med.">
        <title>A library of human gut bacterial isolates paired with longitudinal multiomics data enables mechanistic microbiome research.</title>
        <authorList>
            <person name="Poyet M."/>
            <person name="Groussin M."/>
            <person name="Gibbons S.M."/>
            <person name="Avila-Pacheco J."/>
            <person name="Jiang X."/>
            <person name="Kearney S.M."/>
            <person name="Perrotta A.R."/>
            <person name="Berdy B."/>
            <person name="Zhao S."/>
            <person name="Lieberman T.D."/>
            <person name="Swanson P.K."/>
            <person name="Smith M."/>
            <person name="Roesemann S."/>
            <person name="Alexander J.E."/>
            <person name="Rich S.A."/>
            <person name="Livny J."/>
            <person name="Vlamakis H."/>
            <person name="Clish C."/>
            <person name="Bullock K."/>
            <person name="Deik A."/>
            <person name="Scott J."/>
            <person name="Pierce K.A."/>
            <person name="Xavier R.J."/>
            <person name="Alm E.J."/>
        </authorList>
    </citation>
    <scope>NUCLEOTIDE SEQUENCE [LARGE SCALE GENOMIC DNA]</scope>
    <source>
        <strain evidence="2 3">BIOML-A134</strain>
    </source>
</reference>
<organism evidence="2 3">
    <name type="scientific">Bacteroides ovatus</name>
    <dbReference type="NCBI Taxonomy" id="28116"/>
    <lineage>
        <taxon>Bacteria</taxon>
        <taxon>Pseudomonadati</taxon>
        <taxon>Bacteroidota</taxon>
        <taxon>Bacteroidia</taxon>
        <taxon>Bacteroidales</taxon>
        <taxon>Bacteroidaceae</taxon>
        <taxon>Bacteroides</taxon>
    </lineage>
</organism>
<dbReference type="Gene3D" id="3.40.50.2000">
    <property type="entry name" value="Glycogen Phosphorylase B"/>
    <property type="match status" value="2"/>
</dbReference>
<keyword evidence="3" id="KW-1185">Reference proteome</keyword>
<dbReference type="GO" id="GO:0016757">
    <property type="term" value="F:glycosyltransferase activity"/>
    <property type="evidence" value="ECO:0007669"/>
    <property type="project" value="InterPro"/>
</dbReference>
<dbReference type="Proteomes" id="UP000473905">
    <property type="component" value="Unassembled WGS sequence"/>
</dbReference>
<dbReference type="PANTHER" id="PTHR45947">
    <property type="entry name" value="SULFOQUINOVOSYL TRANSFERASE SQD2"/>
    <property type="match status" value="1"/>
</dbReference>
<proteinExistence type="predicted"/>
<keyword evidence="2" id="KW-0808">Transferase</keyword>
<evidence type="ECO:0000313" key="3">
    <source>
        <dbReference type="Proteomes" id="UP000473905"/>
    </source>
</evidence>